<evidence type="ECO:0008006" key="3">
    <source>
        <dbReference type="Google" id="ProtNLM"/>
    </source>
</evidence>
<proteinExistence type="predicted"/>
<dbReference type="RefSeq" id="WP_212554404.1">
    <property type="nucleotide sequence ID" value="NZ_JAGXOE010000043.1"/>
</dbReference>
<reference evidence="1 2" key="1">
    <citation type="submission" date="2021-04" db="EMBL/GenBank/DDBJ databases">
        <title>Whole genome sequence analysis of a thiophenic sulfur metabolizing bacteria.</title>
        <authorList>
            <person name="Akhtar N."/>
            <person name="Akram J."/>
            <person name="Aslam A."/>
        </authorList>
    </citation>
    <scope>NUCLEOTIDE SEQUENCE [LARGE SCALE GENOMIC DNA]</scope>
    <source>
        <strain evidence="1 2">3OW</strain>
    </source>
</reference>
<accession>A0ABS5NG59</accession>
<evidence type="ECO:0000313" key="2">
    <source>
        <dbReference type="Proteomes" id="UP000676853"/>
    </source>
</evidence>
<organism evidence="1 2">
    <name type="scientific">Tsukamurella paurometabola</name>
    <name type="common">Corynebacterium paurometabolum</name>
    <dbReference type="NCBI Taxonomy" id="2061"/>
    <lineage>
        <taxon>Bacteria</taxon>
        <taxon>Bacillati</taxon>
        <taxon>Actinomycetota</taxon>
        <taxon>Actinomycetes</taxon>
        <taxon>Mycobacteriales</taxon>
        <taxon>Tsukamurellaceae</taxon>
        <taxon>Tsukamurella</taxon>
    </lineage>
</organism>
<keyword evidence="2" id="KW-1185">Reference proteome</keyword>
<evidence type="ECO:0000313" key="1">
    <source>
        <dbReference type="EMBL" id="MBS4102852.1"/>
    </source>
</evidence>
<dbReference type="Proteomes" id="UP000676853">
    <property type="component" value="Unassembled WGS sequence"/>
</dbReference>
<name>A0ABS5NG59_TSUPA</name>
<sequence>MNENNHDLDYDLDASAERYQQSTDRFNGMLANVLASVHDEVSKSNQELGRIISNLEEGYAAGQIDVRDEKEFSDVLENLRAIKDAPVRIPRPEDMAG</sequence>
<protein>
    <recommendedName>
        <fullName evidence="3">Type II toxin-antitoxin system ParD family antitoxin</fullName>
    </recommendedName>
</protein>
<gene>
    <name evidence="1" type="ORF">KFZ73_16600</name>
</gene>
<dbReference type="EMBL" id="JAGXOE010000043">
    <property type="protein sequence ID" value="MBS4102852.1"/>
    <property type="molecule type" value="Genomic_DNA"/>
</dbReference>
<comment type="caution">
    <text evidence="1">The sequence shown here is derived from an EMBL/GenBank/DDBJ whole genome shotgun (WGS) entry which is preliminary data.</text>
</comment>